<dbReference type="STRING" id="112413.SAMN05421854_105180"/>
<dbReference type="Pfam" id="PF00067">
    <property type="entry name" value="p450"/>
    <property type="match status" value="2"/>
</dbReference>
<protein>
    <submittedName>
        <fullName evidence="7">Cytochrome P450</fullName>
    </submittedName>
</protein>
<dbReference type="InterPro" id="IPR050121">
    <property type="entry name" value="Cytochrome_P450_monoxygenase"/>
</dbReference>
<dbReference type="Proteomes" id="UP000199137">
    <property type="component" value="Unassembled WGS sequence"/>
</dbReference>
<comment type="cofactor">
    <cofactor evidence="1 5">
        <name>heme</name>
        <dbReference type="ChEBI" id="CHEBI:30413"/>
    </cofactor>
</comment>
<dbReference type="PANTHER" id="PTHR24305:SF166">
    <property type="entry name" value="CYTOCHROME P450 12A4, MITOCHONDRIAL-RELATED"/>
    <property type="match status" value="1"/>
</dbReference>
<organism evidence="7 8">
    <name type="scientific">Amycolatopsis rubida</name>
    <dbReference type="NCBI Taxonomy" id="112413"/>
    <lineage>
        <taxon>Bacteria</taxon>
        <taxon>Bacillati</taxon>
        <taxon>Actinomycetota</taxon>
        <taxon>Actinomycetes</taxon>
        <taxon>Pseudonocardiales</taxon>
        <taxon>Pseudonocardiaceae</taxon>
        <taxon>Amycolatopsis</taxon>
    </lineage>
</organism>
<evidence type="ECO:0000256" key="4">
    <source>
        <dbReference type="ARBA" id="ARBA00023004"/>
    </source>
</evidence>
<keyword evidence="5 6" id="KW-0349">Heme</keyword>
<evidence type="ECO:0000313" key="7">
    <source>
        <dbReference type="EMBL" id="SFP40833.1"/>
    </source>
</evidence>
<evidence type="ECO:0000256" key="6">
    <source>
        <dbReference type="RuleBase" id="RU000461"/>
    </source>
</evidence>
<dbReference type="GO" id="GO:0016705">
    <property type="term" value="F:oxidoreductase activity, acting on paired donors, with incorporation or reduction of molecular oxygen"/>
    <property type="evidence" value="ECO:0007669"/>
    <property type="project" value="InterPro"/>
</dbReference>
<name>A0A1I5Q3M5_9PSEU</name>
<accession>A0A1I5Q3M5</accession>
<dbReference type="GO" id="GO:0005506">
    <property type="term" value="F:iron ion binding"/>
    <property type="evidence" value="ECO:0007669"/>
    <property type="project" value="InterPro"/>
</dbReference>
<keyword evidence="3 5" id="KW-0479">Metal-binding</keyword>
<evidence type="ECO:0000256" key="5">
    <source>
        <dbReference type="PIRSR" id="PIRSR602403-1"/>
    </source>
</evidence>
<evidence type="ECO:0000256" key="1">
    <source>
        <dbReference type="ARBA" id="ARBA00001971"/>
    </source>
</evidence>
<dbReference type="PROSITE" id="PS00086">
    <property type="entry name" value="CYTOCHROME_P450"/>
    <property type="match status" value="1"/>
</dbReference>
<dbReference type="InterPro" id="IPR001128">
    <property type="entry name" value="Cyt_P450"/>
</dbReference>
<dbReference type="GO" id="GO:0004497">
    <property type="term" value="F:monooxygenase activity"/>
    <property type="evidence" value="ECO:0007669"/>
    <property type="project" value="UniProtKB-KW"/>
</dbReference>
<keyword evidence="6" id="KW-0560">Oxidoreductase</keyword>
<sequence>MADVTGKTRLPTAGGALGKVANAGSDGVTRLSENLRGKMPPLTAIPLPRKVDERWLGARWPVRELAAPPAGSGLEPVLGDDGPPLIGHTLDGMRFGLDFSLHRFEQFGPVSWMGVFGQRIVTLSGPEATQAALVNKDKAFSQEGWKFFIERFFERGLMLLDFGEHRLHRRIMQEAFTRDRLRGYVAQMGPALREGVAALPSGRPRLYWAFKQLTLDVATQVFMGMRSASDAERINRAFVAAVRAGTAVVRYPVPGGRWAAGLRGRRTLERYFGENLTAKREADGDDLFSALCHAVSEDGDRFSDADIVNHMIFLMMAAHDTTTITASAMAYYLAKHPEWQNRAREESLRLGDDLPDLEALESLETLDLVMKEALRLRAPVPSLARKTTKDTAVLGHYLPEGTMVAVSPTLNHYSPEHWTEPRRFDPERFGPDRREDKSHRFAWMPFGGGAHKCIGLQFGGLEVKALLHELLRAHRWSVPEDYVAKWDYVSLPVPADGLPARLAYR</sequence>
<dbReference type="PRINTS" id="PR00385">
    <property type="entry name" value="P450"/>
</dbReference>
<dbReference type="InterPro" id="IPR036396">
    <property type="entry name" value="Cyt_P450_sf"/>
</dbReference>
<dbReference type="CDD" id="cd11045">
    <property type="entry name" value="CYP136-like"/>
    <property type="match status" value="1"/>
</dbReference>
<evidence type="ECO:0000313" key="8">
    <source>
        <dbReference type="Proteomes" id="UP000199137"/>
    </source>
</evidence>
<dbReference type="AlphaFoldDB" id="A0A1I5Q3M5"/>
<dbReference type="InterPro" id="IPR002403">
    <property type="entry name" value="Cyt_P450_E_grp-IV"/>
</dbReference>
<dbReference type="SUPFAM" id="SSF48264">
    <property type="entry name" value="Cytochrome P450"/>
    <property type="match status" value="1"/>
</dbReference>
<reference evidence="8" key="1">
    <citation type="submission" date="2016-10" db="EMBL/GenBank/DDBJ databases">
        <authorList>
            <person name="Varghese N."/>
            <person name="Submissions S."/>
        </authorList>
    </citation>
    <scope>NUCLEOTIDE SEQUENCE [LARGE SCALE GENOMIC DNA]</scope>
    <source>
        <strain evidence="8">DSM 44637</strain>
    </source>
</reference>
<proteinExistence type="inferred from homology"/>
<evidence type="ECO:0000256" key="2">
    <source>
        <dbReference type="ARBA" id="ARBA00010617"/>
    </source>
</evidence>
<keyword evidence="4 5" id="KW-0408">Iron</keyword>
<gene>
    <name evidence="7" type="ORF">SAMN05421854_105180</name>
</gene>
<dbReference type="InterPro" id="IPR017972">
    <property type="entry name" value="Cyt_P450_CS"/>
</dbReference>
<comment type="similarity">
    <text evidence="2 6">Belongs to the cytochrome P450 family.</text>
</comment>
<keyword evidence="6" id="KW-0503">Monooxygenase</keyword>
<dbReference type="GO" id="GO:0020037">
    <property type="term" value="F:heme binding"/>
    <property type="evidence" value="ECO:0007669"/>
    <property type="project" value="InterPro"/>
</dbReference>
<evidence type="ECO:0000256" key="3">
    <source>
        <dbReference type="ARBA" id="ARBA00022723"/>
    </source>
</evidence>
<feature type="binding site" description="axial binding residue" evidence="5">
    <location>
        <position position="453"/>
    </location>
    <ligand>
        <name>heme</name>
        <dbReference type="ChEBI" id="CHEBI:30413"/>
    </ligand>
    <ligandPart>
        <name>Fe</name>
        <dbReference type="ChEBI" id="CHEBI:18248"/>
    </ligandPart>
</feature>
<dbReference type="PANTHER" id="PTHR24305">
    <property type="entry name" value="CYTOCHROME P450"/>
    <property type="match status" value="1"/>
</dbReference>
<dbReference type="PRINTS" id="PR00465">
    <property type="entry name" value="EP450IV"/>
</dbReference>
<dbReference type="Gene3D" id="1.10.630.10">
    <property type="entry name" value="Cytochrome P450"/>
    <property type="match status" value="1"/>
</dbReference>
<dbReference type="EMBL" id="FOWC01000005">
    <property type="protein sequence ID" value="SFP40833.1"/>
    <property type="molecule type" value="Genomic_DNA"/>
</dbReference>